<reference evidence="1" key="1">
    <citation type="submission" date="2003-04" db="EMBL/GenBank/DDBJ databases">
        <title>Genes for Arsenite Oxidation from Alcaligenes faecalis.</title>
        <authorList>
            <person name="Silver S."/>
            <person name="Phung L.T."/>
            <person name="Malo B.J."/>
        </authorList>
    </citation>
    <scope>NUCLEOTIDE SEQUENCE</scope>
    <source>
        <strain evidence="1">NCIB 8687</strain>
    </source>
</reference>
<proteinExistence type="predicted"/>
<sequence length="163" mass="18089">MSLDCIQCPFLPDWLRGAGQAALPCSYPLPIGYMAFRCVKGECCARHPHPFPTLCFRLRPPVQPLTPLSARITTRMPNCVIESADDEARVLGRPAALRARTRPLDASGVPTRYARGKVFRAIGPQPLPPRSRRRGWRVQRGKASLGSVHHGWQPILPSIGKTY</sequence>
<accession>Q6WB74</accession>
<protein>
    <submittedName>
        <fullName evidence="1">Uncharacterized protein</fullName>
    </submittedName>
</protein>
<organism evidence="1">
    <name type="scientific">Alcaligenes faecalis</name>
    <dbReference type="NCBI Taxonomy" id="511"/>
    <lineage>
        <taxon>Bacteria</taxon>
        <taxon>Pseudomonadati</taxon>
        <taxon>Pseudomonadota</taxon>
        <taxon>Betaproteobacteria</taxon>
        <taxon>Burkholderiales</taxon>
        <taxon>Alcaligenaceae</taxon>
        <taxon>Alcaligenes</taxon>
    </lineage>
</organism>
<name>Q6WB74_ALCFA</name>
<evidence type="ECO:0000313" key="1">
    <source>
        <dbReference type="EMBL" id="AAQ19825.1"/>
    </source>
</evidence>
<dbReference type="EMBL" id="AY297781">
    <property type="protein sequence ID" value="AAQ19825.1"/>
    <property type="molecule type" value="Genomic_DNA"/>
</dbReference>
<dbReference type="AlphaFoldDB" id="Q6WB74"/>